<dbReference type="PANTHER" id="PTHR42194:SF1">
    <property type="entry name" value="UPF0276 PROTEIN HI_1600"/>
    <property type="match status" value="1"/>
</dbReference>
<dbReference type="InterPro" id="IPR007801">
    <property type="entry name" value="MbnB/TglH/ChrH"/>
</dbReference>
<accession>A0A380MST5</accession>
<dbReference type="Gene3D" id="3.20.20.150">
    <property type="entry name" value="Divalent-metal-dependent TIM barrel enzymes"/>
    <property type="match status" value="1"/>
</dbReference>
<dbReference type="OrthoDB" id="9763101at2"/>
<evidence type="ECO:0000313" key="1">
    <source>
        <dbReference type="EMBL" id="SUO94407.1"/>
    </source>
</evidence>
<dbReference type="RefSeq" id="WP_072575451.1">
    <property type="nucleotide sequence ID" value="NZ_LWHB01000006.1"/>
</dbReference>
<reference evidence="1 2" key="1">
    <citation type="submission" date="2018-06" db="EMBL/GenBank/DDBJ databases">
        <authorList>
            <consortium name="Pathogen Informatics"/>
            <person name="Doyle S."/>
        </authorList>
    </citation>
    <scope>NUCLEOTIDE SEQUENCE [LARGE SCALE GENOMIC DNA]</scope>
    <source>
        <strain evidence="1 2">NCTC13337</strain>
    </source>
</reference>
<sequence>MPTIPSSLSNIGHAGLGLRRDLIPSLREALKQPKNFLTIDFFEVSPENWIEMGGRYQALLSEFAELKPLAAHGLSLSIGSVAPLNIEHLKRIKKFLADYKIERFTEHLSWCSDDGQLYDLLPIPLNEEAVHWIAGRVRQTQDILERQIGLENASVYFTPPNSTMTEAEFIQAVIAESGCYLHLDVNNVYVNSQNFGYDPYAHLKQLPLEKTGYMHIAGHYVAEDGFIIDTHGKAVIEDVWALLEYVYQLAPDLAKNVPICLERDFNFPDAQVLIDEVSHIKRIQKGYC</sequence>
<dbReference type="Proteomes" id="UP000254601">
    <property type="component" value="Unassembled WGS sequence"/>
</dbReference>
<dbReference type="SUPFAM" id="SSF51658">
    <property type="entry name" value="Xylose isomerase-like"/>
    <property type="match status" value="1"/>
</dbReference>
<gene>
    <name evidence="1" type="ORF">NCTC13337_00729</name>
</gene>
<dbReference type="Pfam" id="PF05114">
    <property type="entry name" value="MbnB_TglH_ChrH"/>
    <property type="match status" value="1"/>
</dbReference>
<dbReference type="AlphaFoldDB" id="A0A380MST5"/>
<dbReference type="InterPro" id="IPR036237">
    <property type="entry name" value="Xyl_isomerase-like_sf"/>
</dbReference>
<dbReference type="PANTHER" id="PTHR42194">
    <property type="entry name" value="UPF0276 PROTEIN HI_1600"/>
    <property type="match status" value="1"/>
</dbReference>
<name>A0A380MST5_9GAMM</name>
<dbReference type="NCBIfam" id="NF003818">
    <property type="entry name" value="PRK05409.1"/>
    <property type="match status" value="1"/>
</dbReference>
<proteinExistence type="predicted"/>
<evidence type="ECO:0000313" key="2">
    <source>
        <dbReference type="Proteomes" id="UP000254601"/>
    </source>
</evidence>
<organism evidence="1 2">
    <name type="scientific">Suttonella ornithocola</name>
    <dbReference type="NCBI Taxonomy" id="279832"/>
    <lineage>
        <taxon>Bacteria</taxon>
        <taxon>Pseudomonadati</taxon>
        <taxon>Pseudomonadota</taxon>
        <taxon>Gammaproteobacteria</taxon>
        <taxon>Cardiobacteriales</taxon>
        <taxon>Cardiobacteriaceae</taxon>
        <taxon>Suttonella</taxon>
    </lineage>
</organism>
<dbReference type="EMBL" id="UHIC01000001">
    <property type="protein sequence ID" value="SUO94407.1"/>
    <property type="molecule type" value="Genomic_DNA"/>
</dbReference>
<protein>
    <submittedName>
        <fullName evidence="1">Protein of uncharacterized function (DUF692)</fullName>
    </submittedName>
</protein>
<keyword evidence="2" id="KW-1185">Reference proteome</keyword>